<evidence type="ECO:0008006" key="2">
    <source>
        <dbReference type="Google" id="ProtNLM"/>
    </source>
</evidence>
<name>A0A645AMV3_9ZZZZ</name>
<protein>
    <recommendedName>
        <fullName evidence="2">Pre-toxin TG domain-containing protein</fullName>
    </recommendedName>
</protein>
<dbReference type="AlphaFoldDB" id="A0A645AMV3"/>
<accession>A0A645AMV3</accession>
<gene>
    <name evidence="1" type="ORF">SDC9_101031</name>
</gene>
<evidence type="ECO:0000313" key="1">
    <source>
        <dbReference type="EMBL" id="MPM54256.1"/>
    </source>
</evidence>
<organism evidence="1">
    <name type="scientific">bioreactor metagenome</name>
    <dbReference type="NCBI Taxonomy" id="1076179"/>
    <lineage>
        <taxon>unclassified sequences</taxon>
        <taxon>metagenomes</taxon>
        <taxon>ecological metagenomes</taxon>
    </lineage>
</organism>
<sequence>MDIRDLTYDITNWEWTPEHIAQTLLDTVGFIPVIGSLKYADEFADVLKSADELADLVKRAPELVDAARAVGKLDDVLGSVDEFGELLESAPEVADLFKNTDEAVDLLGSADEIFKGARDVSIYRAVGPEEFYDIFENKQFRTTDTSLYAKQFGFDFDDTLKYANWSPDAAAIIEVKIPDSVLKDIGDFTPLDTPIFKHGTVTIHGDQLDIFNKYISDIFHVF</sequence>
<dbReference type="EMBL" id="VSSQ01014721">
    <property type="protein sequence ID" value="MPM54256.1"/>
    <property type="molecule type" value="Genomic_DNA"/>
</dbReference>
<reference evidence="1" key="1">
    <citation type="submission" date="2019-08" db="EMBL/GenBank/DDBJ databases">
        <authorList>
            <person name="Kucharzyk K."/>
            <person name="Murdoch R.W."/>
            <person name="Higgins S."/>
            <person name="Loffler F."/>
        </authorList>
    </citation>
    <scope>NUCLEOTIDE SEQUENCE</scope>
</reference>
<proteinExistence type="predicted"/>
<comment type="caution">
    <text evidence="1">The sequence shown here is derived from an EMBL/GenBank/DDBJ whole genome shotgun (WGS) entry which is preliminary data.</text>
</comment>